<proteinExistence type="predicted"/>
<protein>
    <recommendedName>
        <fullName evidence="2">Endonuclease/exonuclease/phosphatase domain-containing protein</fullName>
    </recommendedName>
</protein>
<feature type="domain" description="Endonuclease/exonuclease/phosphatase" evidence="2">
    <location>
        <begin position="94"/>
        <end position="304"/>
    </location>
</feature>
<evidence type="ECO:0000259" key="2">
    <source>
        <dbReference type="Pfam" id="PF03372"/>
    </source>
</evidence>
<evidence type="ECO:0000313" key="4">
    <source>
        <dbReference type="Proteomes" id="UP000465866"/>
    </source>
</evidence>
<keyword evidence="1" id="KW-1133">Transmembrane helix</keyword>
<feature type="transmembrane region" description="Helical" evidence="1">
    <location>
        <begin position="29"/>
        <end position="53"/>
    </location>
</feature>
<keyword evidence="1" id="KW-0812">Transmembrane</keyword>
<accession>A0A7I7KXS7</accession>
<name>A0A7I7KXS7_9MYCO</name>
<reference evidence="3 4" key="1">
    <citation type="journal article" date="2019" name="Emerg. Microbes Infect.">
        <title>Comprehensive subspecies identification of 175 nontuberculous mycobacteria species based on 7547 genomic profiles.</title>
        <authorList>
            <person name="Matsumoto Y."/>
            <person name="Kinjo T."/>
            <person name="Motooka D."/>
            <person name="Nabeya D."/>
            <person name="Jung N."/>
            <person name="Uechi K."/>
            <person name="Horii T."/>
            <person name="Iida T."/>
            <person name="Fujita J."/>
            <person name="Nakamura S."/>
        </authorList>
    </citation>
    <scope>NUCLEOTIDE SEQUENCE [LARGE SCALE GENOMIC DNA]</scope>
    <source>
        <strain evidence="3 4">JCM 12404</strain>
    </source>
</reference>
<dbReference type="AlphaFoldDB" id="A0A7I7KXS7"/>
<dbReference type="Gene3D" id="3.60.10.10">
    <property type="entry name" value="Endonuclease/exonuclease/phosphatase"/>
    <property type="match status" value="1"/>
</dbReference>
<sequence length="320" mass="33787">MPQAAIGFVALAVACCAAASRYLSITNHALLIVAALSPYLLLCAPVSAAFLLWGRQWIPAIVGAGLTIAMLAVQLPFDRGSGAAVQTDVRLRVMTANLFLGQADSRHLAESAREQADVIAVQELTPEAADRLSRAGLDATFPYRWLDARDGPGGVGIWSRFPIHTPRRIDGYTFAFLSARIGVTGVSTSPTVVVAHMAGPWPQPIDDWRRDLTLLPATMSEVSEQAGTGSVIVAADLNSTADMRPFRALLSNGYRDAAKQSGAGMMPTFPAGSRLPPLIAIDHILTRNCSATSVRALNVRGSDHRGVVAAISIPGSSAHS</sequence>
<dbReference type="KEGG" id="mcoo:MCOO_21470"/>
<dbReference type="Proteomes" id="UP000465866">
    <property type="component" value="Chromosome"/>
</dbReference>
<dbReference type="EMBL" id="AP022569">
    <property type="protein sequence ID" value="BBX46132.1"/>
    <property type="molecule type" value="Genomic_DNA"/>
</dbReference>
<keyword evidence="1" id="KW-0472">Membrane</keyword>
<evidence type="ECO:0000256" key="1">
    <source>
        <dbReference type="SAM" id="Phobius"/>
    </source>
</evidence>
<dbReference type="RefSeq" id="WP_163776333.1">
    <property type="nucleotide sequence ID" value="NZ_AP022569.1"/>
</dbReference>
<evidence type="ECO:0000313" key="3">
    <source>
        <dbReference type="EMBL" id="BBX46132.1"/>
    </source>
</evidence>
<dbReference type="Pfam" id="PF03372">
    <property type="entry name" value="Exo_endo_phos"/>
    <property type="match status" value="1"/>
</dbReference>
<dbReference type="InterPro" id="IPR005135">
    <property type="entry name" value="Endo/exonuclease/phosphatase"/>
</dbReference>
<organism evidence="3 4">
    <name type="scientific">Mycobacterium cookii</name>
    <dbReference type="NCBI Taxonomy" id="1775"/>
    <lineage>
        <taxon>Bacteria</taxon>
        <taxon>Bacillati</taxon>
        <taxon>Actinomycetota</taxon>
        <taxon>Actinomycetes</taxon>
        <taxon>Mycobacteriales</taxon>
        <taxon>Mycobacteriaceae</taxon>
        <taxon>Mycobacterium</taxon>
    </lineage>
</organism>
<keyword evidence="4" id="KW-1185">Reference proteome</keyword>
<dbReference type="InterPro" id="IPR036691">
    <property type="entry name" value="Endo/exonu/phosph_ase_sf"/>
</dbReference>
<dbReference type="GO" id="GO:0003824">
    <property type="term" value="F:catalytic activity"/>
    <property type="evidence" value="ECO:0007669"/>
    <property type="project" value="InterPro"/>
</dbReference>
<gene>
    <name evidence="3" type="ORF">MCOO_21470</name>
</gene>
<dbReference type="SUPFAM" id="SSF56219">
    <property type="entry name" value="DNase I-like"/>
    <property type="match status" value="1"/>
</dbReference>